<name>A0A7X0VX58_9BACL</name>
<feature type="compositionally biased region" description="Low complexity" evidence="1">
    <location>
        <begin position="158"/>
        <end position="172"/>
    </location>
</feature>
<evidence type="ECO:0000256" key="1">
    <source>
        <dbReference type="SAM" id="MobiDB-lite"/>
    </source>
</evidence>
<feature type="compositionally biased region" description="Polar residues" evidence="1">
    <location>
        <begin position="10"/>
        <end position="22"/>
    </location>
</feature>
<gene>
    <name evidence="2" type="ORF">H7C18_22355</name>
</gene>
<evidence type="ECO:0000313" key="3">
    <source>
        <dbReference type="Proteomes" id="UP000564644"/>
    </source>
</evidence>
<proteinExistence type="predicted"/>
<comment type="caution">
    <text evidence="2">The sequence shown here is derived from an EMBL/GenBank/DDBJ whole genome shotgun (WGS) entry which is preliminary data.</text>
</comment>
<feature type="region of interest" description="Disordered" evidence="1">
    <location>
        <begin position="1"/>
        <end position="22"/>
    </location>
</feature>
<evidence type="ECO:0000313" key="2">
    <source>
        <dbReference type="EMBL" id="MBB6733671.1"/>
    </source>
</evidence>
<dbReference type="AlphaFoldDB" id="A0A7X0VX58"/>
<accession>A0A7X0VX58</accession>
<reference evidence="2 3" key="1">
    <citation type="submission" date="2020-08" db="EMBL/GenBank/DDBJ databases">
        <title>Cohnella phylogeny.</title>
        <authorList>
            <person name="Dunlap C."/>
        </authorList>
    </citation>
    <scope>NUCLEOTIDE SEQUENCE [LARGE SCALE GENOMIC DNA]</scope>
    <source>
        <strain evidence="2 3">CBP 2801</strain>
    </source>
</reference>
<dbReference type="Proteomes" id="UP000564644">
    <property type="component" value="Unassembled WGS sequence"/>
</dbReference>
<organism evidence="2 3">
    <name type="scientific">Cohnella zeiphila</name>
    <dbReference type="NCBI Taxonomy" id="2761120"/>
    <lineage>
        <taxon>Bacteria</taxon>
        <taxon>Bacillati</taxon>
        <taxon>Bacillota</taxon>
        <taxon>Bacilli</taxon>
        <taxon>Bacillales</taxon>
        <taxon>Paenibacillaceae</taxon>
        <taxon>Cohnella</taxon>
    </lineage>
</organism>
<sequence length="216" mass="23358">MFYDYPRANVPQQSQSGSRATQSRLVQRAADLIGYHVKINRGGPDMVEGTLLAIPSDYLVLNTKDGTIYVNSAHVKSMTEVSKSASTGNRSTARSFLSASSFHSLLSRLRHQFIQINRGGPEKIDGFLADVNTDSLLVVMNREVVRIPVYHIKTVNASGKNKNQKNKNQSGGSQSGGQKSGGQKSGGQKSGNQKSGKKNNRSGGWSQHGNHSGKSR</sequence>
<protein>
    <recommendedName>
        <fullName evidence="4">Spore coat protein B</fullName>
    </recommendedName>
</protein>
<feature type="compositionally biased region" description="Gly residues" evidence="1">
    <location>
        <begin position="173"/>
        <end position="189"/>
    </location>
</feature>
<feature type="region of interest" description="Disordered" evidence="1">
    <location>
        <begin position="158"/>
        <end position="216"/>
    </location>
</feature>
<evidence type="ECO:0008006" key="4">
    <source>
        <dbReference type="Google" id="ProtNLM"/>
    </source>
</evidence>
<dbReference type="EMBL" id="JACJVO010000028">
    <property type="protein sequence ID" value="MBB6733671.1"/>
    <property type="molecule type" value="Genomic_DNA"/>
</dbReference>
<keyword evidence="3" id="KW-1185">Reference proteome</keyword>
<dbReference type="RefSeq" id="WP_185131325.1">
    <property type="nucleotide sequence ID" value="NZ_JACJVO010000028.1"/>
</dbReference>